<accession>A0ACB7SSC9</accession>
<sequence>MLGLTSLGGVGGTAGGEAGLLLLRRGLAEKGGKAAGGGGCSAGGSSTPLLPCCRRDASGSGAAEEAVPARFSANVVTEAVDPVGVGRNDCDMYRCESVGRLDLAAAGSLPPSKSLLLYLVR</sequence>
<gene>
    <name evidence="1" type="ORF">HPB50_024438</name>
</gene>
<keyword evidence="2" id="KW-1185">Reference proteome</keyword>
<name>A0ACB7SSC9_HYAAI</name>
<comment type="caution">
    <text evidence="1">The sequence shown here is derived from an EMBL/GenBank/DDBJ whole genome shotgun (WGS) entry which is preliminary data.</text>
</comment>
<evidence type="ECO:0000313" key="2">
    <source>
        <dbReference type="Proteomes" id="UP000821845"/>
    </source>
</evidence>
<organism evidence="1 2">
    <name type="scientific">Hyalomma asiaticum</name>
    <name type="common">Tick</name>
    <dbReference type="NCBI Taxonomy" id="266040"/>
    <lineage>
        <taxon>Eukaryota</taxon>
        <taxon>Metazoa</taxon>
        <taxon>Ecdysozoa</taxon>
        <taxon>Arthropoda</taxon>
        <taxon>Chelicerata</taxon>
        <taxon>Arachnida</taxon>
        <taxon>Acari</taxon>
        <taxon>Parasitiformes</taxon>
        <taxon>Ixodida</taxon>
        <taxon>Ixodoidea</taxon>
        <taxon>Ixodidae</taxon>
        <taxon>Hyalomminae</taxon>
        <taxon>Hyalomma</taxon>
    </lineage>
</organism>
<protein>
    <submittedName>
        <fullName evidence="1">Uncharacterized protein</fullName>
    </submittedName>
</protein>
<dbReference type="EMBL" id="CM023483">
    <property type="protein sequence ID" value="KAH6936956.1"/>
    <property type="molecule type" value="Genomic_DNA"/>
</dbReference>
<reference evidence="1" key="1">
    <citation type="submission" date="2020-05" db="EMBL/GenBank/DDBJ databases">
        <title>Large-scale comparative analyses of tick genomes elucidate their genetic diversity and vector capacities.</title>
        <authorList>
            <person name="Jia N."/>
            <person name="Wang J."/>
            <person name="Shi W."/>
            <person name="Du L."/>
            <person name="Sun Y."/>
            <person name="Zhan W."/>
            <person name="Jiang J."/>
            <person name="Wang Q."/>
            <person name="Zhang B."/>
            <person name="Ji P."/>
            <person name="Sakyi L.B."/>
            <person name="Cui X."/>
            <person name="Yuan T."/>
            <person name="Jiang B."/>
            <person name="Yang W."/>
            <person name="Lam T.T.-Y."/>
            <person name="Chang Q."/>
            <person name="Ding S."/>
            <person name="Wang X."/>
            <person name="Zhu J."/>
            <person name="Ruan X."/>
            <person name="Zhao L."/>
            <person name="Wei J."/>
            <person name="Que T."/>
            <person name="Du C."/>
            <person name="Cheng J."/>
            <person name="Dai P."/>
            <person name="Han X."/>
            <person name="Huang E."/>
            <person name="Gao Y."/>
            <person name="Liu J."/>
            <person name="Shao H."/>
            <person name="Ye R."/>
            <person name="Li L."/>
            <person name="Wei W."/>
            <person name="Wang X."/>
            <person name="Wang C."/>
            <person name="Yang T."/>
            <person name="Huo Q."/>
            <person name="Li W."/>
            <person name="Guo W."/>
            <person name="Chen H."/>
            <person name="Zhou L."/>
            <person name="Ni X."/>
            <person name="Tian J."/>
            <person name="Zhou Y."/>
            <person name="Sheng Y."/>
            <person name="Liu T."/>
            <person name="Pan Y."/>
            <person name="Xia L."/>
            <person name="Li J."/>
            <person name="Zhao F."/>
            <person name="Cao W."/>
        </authorList>
    </citation>
    <scope>NUCLEOTIDE SEQUENCE</scope>
    <source>
        <strain evidence="1">Hyas-2018</strain>
    </source>
</reference>
<dbReference type="Proteomes" id="UP000821845">
    <property type="component" value="Chromosome 3"/>
</dbReference>
<proteinExistence type="predicted"/>
<evidence type="ECO:0000313" key="1">
    <source>
        <dbReference type="EMBL" id="KAH6936956.1"/>
    </source>
</evidence>